<dbReference type="InParanoid" id="A0A1E7FUG8"/>
<keyword evidence="3" id="KW-1185">Reference proteome</keyword>
<dbReference type="KEGG" id="fcy:FRACYDRAFT_231944"/>
<feature type="region of interest" description="Disordered" evidence="1">
    <location>
        <begin position="60"/>
        <end position="84"/>
    </location>
</feature>
<accession>A0A1E7FUG8</accession>
<gene>
    <name evidence="2" type="ORF">FRACYDRAFT_231944</name>
</gene>
<dbReference type="Proteomes" id="UP000095751">
    <property type="component" value="Unassembled WGS sequence"/>
</dbReference>
<evidence type="ECO:0000313" key="3">
    <source>
        <dbReference type="Proteomes" id="UP000095751"/>
    </source>
</evidence>
<organism evidence="2 3">
    <name type="scientific">Fragilariopsis cylindrus CCMP1102</name>
    <dbReference type="NCBI Taxonomy" id="635003"/>
    <lineage>
        <taxon>Eukaryota</taxon>
        <taxon>Sar</taxon>
        <taxon>Stramenopiles</taxon>
        <taxon>Ochrophyta</taxon>
        <taxon>Bacillariophyta</taxon>
        <taxon>Bacillariophyceae</taxon>
        <taxon>Bacillariophycidae</taxon>
        <taxon>Bacillariales</taxon>
        <taxon>Bacillariaceae</taxon>
        <taxon>Fragilariopsis</taxon>
    </lineage>
</organism>
<name>A0A1E7FUG8_9STRA</name>
<proteinExistence type="predicted"/>
<dbReference type="EMBL" id="KV784353">
    <property type="protein sequence ID" value="OEU21798.1"/>
    <property type="molecule type" value="Genomic_DNA"/>
</dbReference>
<evidence type="ECO:0000313" key="2">
    <source>
        <dbReference type="EMBL" id="OEU21798.1"/>
    </source>
</evidence>
<sequence>MSTINEKAEASAATVSVSAMAARTRNNTHWSLDPDPEPDYSDWTIVLGWKGSNRKSLLDEELESESEPINKKRKTSNSTTQCQQRPTLYRYSIHRNLVGPKSDYFSSVFLGSEHHRRYTESNTNESFIQFSDQMEEENFHAVAGKAFQIILNHRSRNEDTTTAEKETGTGTGTTSIQDNNVQPIAQTEAQANEELDAIAPG</sequence>
<feature type="compositionally biased region" description="Basic and acidic residues" evidence="1">
    <location>
        <begin position="155"/>
        <end position="167"/>
    </location>
</feature>
<protein>
    <submittedName>
        <fullName evidence="2">Uncharacterized protein</fullName>
    </submittedName>
</protein>
<dbReference type="AlphaFoldDB" id="A0A1E7FUG8"/>
<reference evidence="2 3" key="1">
    <citation type="submission" date="2016-09" db="EMBL/GenBank/DDBJ databases">
        <title>Extensive genetic diversity and differential bi-allelic expression allows diatom success in the polar Southern Ocean.</title>
        <authorList>
            <consortium name="DOE Joint Genome Institute"/>
            <person name="Mock T."/>
            <person name="Otillar R.P."/>
            <person name="Strauss J."/>
            <person name="Dupont C."/>
            <person name="Frickenhaus S."/>
            <person name="Maumus F."/>
            <person name="Mcmullan M."/>
            <person name="Sanges R."/>
            <person name="Schmutz J."/>
            <person name="Toseland A."/>
            <person name="Valas R."/>
            <person name="Veluchamy A."/>
            <person name="Ward B.J."/>
            <person name="Allen A."/>
            <person name="Barry K."/>
            <person name="Falciatore A."/>
            <person name="Ferrante M."/>
            <person name="Fortunato A.E."/>
            <person name="Gloeckner G."/>
            <person name="Gruber A."/>
            <person name="Hipkin R."/>
            <person name="Janech M."/>
            <person name="Kroth P."/>
            <person name="Leese F."/>
            <person name="Lindquist E."/>
            <person name="Lyon B.R."/>
            <person name="Martin J."/>
            <person name="Mayer C."/>
            <person name="Parker M."/>
            <person name="Quesneville H."/>
            <person name="Raymond J."/>
            <person name="Uhlig C."/>
            <person name="Valentin K.U."/>
            <person name="Worden A.Z."/>
            <person name="Armbrust E.V."/>
            <person name="Bowler C."/>
            <person name="Green B."/>
            <person name="Moulton V."/>
            <person name="Van Oosterhout C."/>
            <person name="Grigoriev I."/>
        </authorList>
    </citation>
    <scope>NUCLEOTIDE SEQUENCE [LARGE SCALE GENOMIC DNA]</scope>
    <source>
        <strain evidence="2 3">CCMP1102</strain>
    </source>
</reference>
<evidence type="ECO:0000256" key="1">
    <source>
        <dbReference type="SAM" id="MobiDB-lite"/>
    </source>
</evidence>
<feature type="region of interest" description="Disordered" evidence="1">
    <location>
        <begin position="153"/>
        <end position="181"/>
    </location>
</feature>